<evidence type="ECO:0000256" key="1">
    <source>
        <dbReference type="SAM" id="Phobius"/>
    </source>
</evidence>
<sequence length="101" mass="11566">MENLTKAFLYLSPLHRFVALWPTPHWPLLITYPLCSVPLFFLPCFVFLPYGLLIVGHFESCGLELSKQLLDLENMHGGSRSDLSCGLLVLASIKFQLFPRW</sequence>
<gene>
    <name evidence="2" type="ORF">CIPAW_07G234900</name>
</gene>
<keyword evidence="3" id="KW-1185">Reference proteome</keyword>
<evidence type="ECO:0000313" key="3">
    <source>
        <dbReference type="Proteomes" id="UP000811609"/>
    </source>
</evidence>
<comment type="caution">
    <text evidence="2">The sequence shown here is derived from an EMBL/GenBank/DDBJ whole genome shotgun (WGS) entry which is preliminary data.</text>
</comment>
<proteinExistence type="predicted"/>
<keyword evidence="1" id="KW-0472">Membrane</keyword>
<accession>A0A8T1Q6Q7</accession>
<feature type="transmembrane region" description="Helical" evidence="1">
    <location>
        <begin position="30"/>
        <end position="55"/>
    </location>
</feature>
<reference evidence="2" key="1">
    <citation type="submission" date="2020-12" db="EMBL/GenBank/DDBJ databases">
        <title>WGS assembly of Carya illinoinensis cv. Pawnee.</title>
        <authorList>
            <person name="Platts A."/>
            <person name="Shu S."/>
            <person name="Wright S."/>
            <person name="Barry K."/>
            <person name="Edger P."/>
            <person name="Pires J.C."/>
            <person name="Schmutz J."/>
        </authorList>
    </citation>
    <scope>NUCLEOTIDE SEQUENCE</scope>
    <source>
        <tissue evidence="2">Leaf</tissue>
    </source>
</reference>
<dbReference type="EMBL" id="CM031815">
    <property type="protein sequence ID" value="KAG6649790.1"/>
    <property type="molecule type" value="Genomic_DNA"/>
</dbReference>
<dbReference type="AlphaFoldDB" id="A0A8T1Q6Q7"/>
<keyword evidence="1" id="KW-1133">Transmembrane helix</keyword>
<evidence type="ECO:0000313" key="2">
    <source>
        <dbReference type="EMBL" id="KAG6649790.1"/>
    </source>
</evidence>
<protein>
    <submittedName>
        <fullName evidence="2">Uncharacterized protein</fullName>
    </submittedName>
</protein>
<organism evidence="2 3">
    <name type="scientific">Carya illinoinensis</name>
    <name type="common">Pecan</name>
    <dbReference type="NCBI Taxonomy" id="32201"/>
    <lineage>
        <taxon>Eukaryota</taxon>
        <taxon>Viridiplantae</taxon>
        <taxon>Streptophyta</taxon>
        <taxon>Embryophyta</taxon>
        <taxon>Tracheophyta</taxon>
        <taxon>Spermatophyta</taxon>
        <taxon>Magnoliopsida</taxon>
        <taxon>eudicotyledons</taxon>
        <taxon>Gunneridae</taxon>
        <taxon>Pentapetalae</taxon>
        <taxon>rosids</taxon>
        <taxon>fabids</taxon>
        <taxon>Fagales</taxon>
        <taxon>Juglandaceae</taxon>
        <taxon>Carya</taxon>
    </lineage>
</organism>
<name>A0A8T1Q6Q7_CARIL</name>
<keyword evidence="1" id="KW-0812">Transmembrane</keyword>
<dbReference type="Proteomes" id="UP000811609">
    <property type="component" value="Chromosome 7"/>
</dbReference>